<feature type="region of interest" description="Disordered" evidence="1">
    <location>
        <begin position="843"/>
        <end position="881"/>
    </location>
</feature>
<sequence length="903" mass="98897">MDAVPRPSLGLKAAALPTVLIPVLDYQHHSETLQDNHERPSLPDRIPPRVPDCSPPPAPRSGPSSRPSSSSRKLQKAESPGRWNTIPPAVSPMAQHHAEAAHGRSVSSPVTTRPISLTLEGAADSPGGKISKRRSWLAGGRRSRATSQEDPLQHRSNAWINAENHQPEYSLSPLVSGEKVPELWNESSDTFIYLYPQATGRGSSFRVPSMALASSAVLLNYLHGDPKVDRGRSFDGGASLSAEHAIRNMPIRGLGTPPYTPKSSVSETQSNIDCYDDFIQSFDETPHEMHLYFPTGLTTDGTNLAPQDVQTLVDVRNLFAFLMGQPLVATRGCNSTFQIFLSVGLMLWRYGFANIDGSTFGESATASFEFYLDSLQLADVRTNPEKTIEALVLGESMRSADLYTEAFTHAVGNYNALKESKYQVFEQISPATRANLERSSLELVGRQDAADSRLADFNFPSLFAGIAASTSREESRHVRFKAWKSNFMSMRKHVLSYYKSLHGQWPPKASSKKNSFAVGGLNRLVLKGLYADMCSLYNLRADRSLLTTRSYDSSKDGEQADVDPTTAALRTLLSEFDRSSPPVQPPIPFDVPLIPSVSSIDAKYPSMSPKAQLKLATRRLKHHESQLVLLKTRNVDADHPNPFLDMYKIFEDKESRGKNVQELSDQVYGHWIFLYAVIQSLPLLAVDVPGLRYTEGVEYFLCSAPSGSLPWVEDAPKTAWYGVQGGQHVVSLPSHLVDNGVEAVYRRSHCWAVAEKWIGNVGADGFQSANLIPDQEQQLSPLAPPPGFAGGELGMRPQSRGRSAGVPLDPESLSALEKRSRSRQSQRLSIALGLERLPIPSGLEDWNLGSRGTSPVVPHSARRDSSMNSVGTPRSATSISGTTFDQILGNISAEDTKGNGVKK</sequence>
<dbReference type="Pfam" id="PF26013">
    <property type="entry name" value="DUF8004"/>
    <property type="match status" value="1"/>
</dbReference>
<proteinExistence type="predicted"/>
<feature type="compositionally biased region" description="Polar residues" evidence="1">
    <location>
        <begin position="866"/>
        <end position="881"/>
    </location>
</feature>
<dbReference type="EMBL" id="NPIC01000003">
    <property type="protein sequence ID" value="RDL36952.1"/>
    <property type="molecule type" value="Genomic_DNA"/>
</dbReference>
<feature type="region of interest" description="Disordered" evidence="1">
    <location>
        <begin position="777"/>
        <end position="820"/>
    </location>
</feature>
<comment type="caution">
    <text evidence="3">The sequence shown here is derived from an EMBL/GenBank/DDBJ whole genome shotgun (WGS) entry which is preliminary data.</text>
</comment>
<accession>A0A370TN57</accession>
<name>A0A370TN57_9HELO</name>
<feature type="compositionally biased region" description="Low complexity" evidence="1">
    <location>
        <begin position="61"/>
        <end position="72"/>
    </location>
</feature>
<evidence type="ECO:0000256" key="1">
    <source>
        <dbReference type="SAM" id="MobiDB-lite"/>
    </source>
</evidence>
<dbReference type="GeneID" id="43597234"/>
<dbReference type="PANTHER" id="PTHR39601">
    <property type="entry name" value="CHORIOGENIN HMINOR"/>
    <property type="match status" value="1"/>
</dbReference>
<feature type="compositionally biased region" description="Polar residues" evidence="1">
    <location>
        <begin position="105"/>
        <end position="115"/>
    </location>
</feature>
<evidence type="ECO:0000313" key="4">
    <source>
        <dbReference type="Proteomes" id="UP000254866"/>
    </source>
</evidence>
<dbReference type="STRING" id="2656787.A0A370TN57"/>
<dbReference type="PANTHER" id="PTHR39601:SF2">
    <property type="entry name" value="CHORIOGENIN HMINOR"/>
    <property type="match status" value="1"/>
</dbReference>
<reference evidence="3 4" key="1">
    <citation type="journal article" date="2018" name="IMA Fungus">
        <title>IMA Genome-F 9: Draft genome sequence of Annulohypoxylon stygium, Aspergillus mulundensis, Berkeleyomyces basicola (syn. Thielaviopsis basicola), Ceratocystis smalleyi, two Cercospora beticola strains, Coleophoma cylindrospora, Fusarium fracticaudum, Phialophora cf. hyalina, and Morchella septimelata.</title>
        <authorList>
            <person name="Wingfield B.D."/>
            <person name="Bills G.F."/>
            <person name="Dong Y."/>
            <person name="Huang W."/>
            <person name="Nel W.J."/>
            <person name="Swalarsk-Parry B.S."/>
            <person name="Vaghefi N."/>
            <person name="Wilken P.M."/>
            <person name="An Z."/>
            <person name="de Beer Z.W."/>
            <person name="De Vos L."/>
            <person name="Chen L."/>
            <person name="Duong T.A."/>
            <person name="Gao Y."/>
            <person name="Hammerbacher A."/>
            <person name="Kikkert J.R."/>
            <person name="Li Y."/>
            <person name="Li H."/>
            <person name="Li K."/>
            <person name="Li Q."/>
            <person name="Liu X."/>
            <person name="Ma X."/>
            <person name="Naidoo K."/>
            <person name="Pethybridge S.J."/>
            <person name="Sun J."/>
            <person name="Steenkamp E.T."/>
            <person name="van der Nest M.A."/>
            <person name="van Wyk S."/>
            <person name="Wingfield M.J."/>
            <person name="Xiong C."/>
            <person name="Yue Q."/>
            <person name="Zhang X."/>
        </authorList>
    </citation>
    <scope>NUCLEOTIDE SEQUENCE [LARGE SCALE GENOMIC DNA]</scope>
    <source>
        <strain evidence="3 4">BP 5553</strain>
    </source>
</reference>
<feature type="compositionally biased region" description="Pro residues" evidence="1">
    <location>
        <begin position="48"/>
        <end position="60"/>
    </location>
</feature>
<dbReference type="OrthoDB" id="5300331at2759"/>
<evidence type="ECO:0000313" key="3">
    <source>
        <dbReference type="EMBL" id="RDL36952.1"/>
    </source>
</evidence>
<gene>
    <name evidence="3" type="ORF">BP5553_04385</name>
</gene>
<feature type="compositionally biased region" description="Basic and acidic residues" evidence="1">
    <location>
        <begin position="31"/>
        <end position="42"/>
    </location>
</feature>
<evidence type="ECO:0000259" key="2">
    <source>
        <dbReference type="Pfam" id="PF26013"/>
    </source>
</evidence>
<protein>
    <recommendedName>
        <fullName evidence="2">DUF8004 domain-containing protein</fullName>
    </recommendedName>
</protein>
<organism evidence="3 4">
    <name type="scientific">Venustampulla echinocandica</name>
    <dbReference type="NCBI Taxonomy" id="2656787"/>
    <lineage>
        <taxon>Eukaryota</taxon>
        <taxon>Fungi</taxon>
        <taxon>Dikarya</taxon>
        <taxon>Ascomycota</taxon>
        <taxon>Pezizomycotina</taxon>
        <taxon>Leotiomycetes</taxon>
        <taxon>Helotiales</taxon>
        <taxon>Pleuroascaceae</taxon>
        <taxon>Venustampulla</taxon>
    </lineage>
</organism>
<dbReference type="RefSeq" id="XP_031869608.1">
    <property type="nucleotide sequence ID" value="XM_032013008.1"/>
</dbReference>
<feature type="region of interest" description="Disordered" evidence="1">
    <location>
        <begin position="31"/>
        <end position="152"/>
    </location>
</feature>
<dbReference type="AlphaFoldDB" id="A0A370TN57"/>
<keyword evidence="4" id="KW-1185">Reference proteome</keyword>
<feature type="domain" description="DUF8004" evidence="2">
    <location>
        <begin position="366"/>
        <end position="459"/>
    </location>
</feature>
<dbReference type="Proteomes" id="UP000254866">
    <property type="component" value="Unassembled WGS sequence"/>
</dbReference>
<dbReference type="InterPro" id="IPR058317">
    <property type="entry name" value="DUF8004"/>
</dbReference>